<organism evidence="1 2">
    <name type="scientific">Paraburkholderia rhizosphaerae</name>
    <dbReference type="NCBI Taxonomy" id="480658"/>
    <lineage>
        <taxon>Bacteria</taxon>
        <taxon>Pseudomonadati</taxon>
        <taxon>Pseudomonadota</taxon>
        <taxon>Betaproteobacteria</taxon>
        <taxon>Burkholderiales</taxon>
        <taxon>Burkholderiaceae</taxon>
        <taxon>Paraburkholderia</taxon>
    </lineage>
</organism>
<reference evidence="1 2" key="1">
    <citation type="submission" date="2019-03" db="EMBL/GenBank/DDBJ databases">
        <title>Genomic Encyclopedia of Type Strains, Phase III (KMG-III): the genomes of soil and plant-associated and newly described type strains.</title>
        <authorList>
            <person name="Whitman W."/>
        </authorList>
    </citation>
    <scope>NUCLEOTIDE SEQUENCE [LARGE SCALE GENOMIC DNA]</scope>
    <source>
        <strain evidence="1 2">LMG 29544</strain>
    </source>
</reference>
<keyword evidence="2" id="KW-1185">Reference proteome</keyword>
<dbReference type="OrthoDB" id="9115373at2"/>
<dbReference type="Proteomes" id="UP000295509">
    <property type="component" value="Unassembled WGS sequence"/>
</dbReference>
<accession>A0A4R8LNE0</accession>
<protein>
    <submittedName>
        <fullName evidence="1">Type III secretion system (T3SS) protein HrpB4</fullName>
    </submittedName>
</protein>
<evidence type="ECO:0000313" key="2">
    <source>
        <dbReference type="Proteomes" id="UP000295509"/>
    </source>
</evidence>
<proteinExistence type="predicted"/>
<evidence type="ECO:0000313" key="1">
    <source>
        <dbReference type="EMBL" id="TDY45160.1"/>
    </source>
</evidence>
<dbReference type="EMBL" id="SORE01000015">
    <property type="protein sequence ID" value="TDY45160.1"/>
    <property type="molecule type" value="Genomic_DNA"/>
</dbReference>
<dbReference type="Pfam" id="PF09502">
    <property type="entry name" value="HrpB4"/>
    <property type="match status" value="1"/>
</dbReference>
<dbReference type="InterPro" id="IPR013393">
    <property type="entry name" value="T3SS_HrpB4"/>
</dbReference>
<dbReference type="AlphaFoldDB" id="A0A4R8LNE0"/>
<sequence>MTDIERHGSVAARLADMLMRYQSNRTTLFDWMHPDWRGSALARLPDGDSPGTRLLLIRAAETWLRAAGCAPPPLAAFRGATAPLAALPVHEAMCALRLRALHFRRAELRYWVDRESRERVSLWLGRNASAALRWLIEMPNAPAVDRLMRDYGMASLDELDGAGLAWEGYCHFAHAGLCKPSAPLALLRFAWGADVALPSWLSAYGTFGHKDVSVQFMSRLPDFFQEHTWSSG</sequence>
<comment type="caution">
    <text evidence="1">The sequence shown here is derived from an EMBL/GenBank/DDBJ whole genome shotgun (WGS) entry which is preliminary data.</text>
</comment>
<dbReference type="RefSeq" id="WP_134193800.1">
    <property type="nucleotide sequence ID" value="NZ_JBHLUW010000059.1"/>
</dbReference>
<name>A0A4R8LNE0_9BURK</name>
<gene>
    <name evidence="1" type="ORF">BX592_115127</name>
</gene>